<organism evidence="1 2">
    <name type="scientific">Giardia muris</name>
    <dbReference type="NCBI Taxonomy" id="5742"/>
    <lineage>
        <taxon>Eukaryota</taxon>
        <taxon>Metamonada</taxon>
        <taxon>Diplomonadida</taxon>
        <taxon>Hexamitidae</taxon>
        <taxon>Giardiinae</taxon>
        <taxon>Giardia</taxon>
    </lineage>
</organism>
<dbReference type="Pfam" id="PF03645">
    <property type="entry name" value="Tctex-1"/>
    <property type="match status" value="1"/>
</dbReference>
<dbReference type="GO" id="GO:0005868">
    <property type="term" value="C:cytoplasmic dynein complex"/>
    <property type="evidence" value="ECO:0007669"/>
    <property type="project" value="TreeGrafter"/>
</dbReference>
<dbReference type="InterPro" id="IPR038586">
    <property type="entry name" value="Tctex-1-like_sf"/>
</dbReference>
<keyword evidence="2" id="KW-1185">Reference proteome</keyword>
<evidence type="ECO:0000313" key="2">
    <source>
        <dbReference type="Proteomes" id="UP000315496"/>
    </source>
</evidence>
<dbReference type="OrthoDB" id="10059120at2759"/>
<dbReference type="GO" id="GO:0045505">
    <property type="term" value="F:dynein intermediate chain binding"/>
    <property type="evidence" value="ECO:0007669"/>
    <property type="project" value="TreeGrafter"/>
</dbReference>
<sequence>MADVSFVSEEINSVVKDTAEQVIGSASYQHARCAQLTEQIIDEVLKKLVAQRKPYKYLVTCTLMQKTGAGLHTACSAYWDTTTDGVAIVRWENRALYCVVTVFGVAL</sequence>
<dbReference type="VEuPathDB" id="GiardiaDB:GMRT_12483"/>
<evidence type="ECO:0000313" key="1">
    <source>
        <dbReference type="EMBL" id="TNJ27447.1"/>
    </source>
</evidence>
<dbReference type="PANTHER" id="PTHR21255:SF4">
    <property type="entry name" value="DYNEIN LIGHT CHAIN TCTEX-TYPE"/>
    <property type="match status" value="1"/>
</dbReference>
<dbReference type="CDD" id="cd21455">
    <property type="entry name" value="DLC-like_DYNLT1_DYNLT3"/>
    <property type="match status" value="1"/>
</dbReference>
<dbReference type="AlphaFoldDB" id="A0A4Z1T319"/>
<accession>A0A4Z1T319</accession>
<dbReference type="GO" id="GO:0005737">
    <property type="term" value="C:cytoplasm"/>
    <property type="evidence" value="ECO:0007669"/>
    <property type="project" value="TreeGrafter"/>
</dbReference>
<name>A0A4Z1T319_GIAMU</name>
<dbReference type="Gene3D" id="3.30.1140.40">
    <property type="entry name" value="Tctex-1"/>
    <property type="match status" value="1"/>
</dbReference>
<protein>
    <submittedName>
        <fullName evidence="1">Dynein light chain</fullName>
    </submittedName>
</protein>
<proteinExistence type="predicted"/>
<dbReference type="GO" id="GO:0007018">
    <property type="term" value="P:microtubule-based movement"/>
    <property type="evidence" value="ECO:0007669"/>
    <property type="project" value="TreeGrafter"/>
</dbReference>
<gene>
    <name evidence="1" type="ORF">GMRT_12483</name>
</gene>
<reference evidence="1 2" key="1">
    <citation type="submission" date="2019-05" db="EMBL/GenBank/DDBJ databases">
        <title>The compact genome of Giardia muris reveals important steps in the evolution of intestinal protozoan parasites.</title>
        <authorList>
            <person name="Xu F."/>
            <person name="Jimenez-Gonzalez A."/>
            <person name="Einarsson E."/>
            <person name="Astvaldsson A."/>
            <person name="Peirasmaki D."/>
            <person name="Eckmann L."/>
            <person name="Andersson J.O."/>
            <person name="Svard S.G."/>
            <person name="Jerlstrom-Hultqvist J."/>
        </authorList>
    </citation>
    <scope>NUCLEOTIDE SEQUENCE [LARGE SCALE GENOMIC DNA]</scope>
    <source>
        <strain evidence="1 2">Roberts-Thomson</strain>
    </source>
</reference>
<dbReference type="Proteomes" id="UP000315496">
    <property type="component" value="Chromosome 3"/>
</dbReference>
<dbReference type="InterPro" id="IPR005334">
    <property type="entry name" value="Tctex-1-like"/>
</dbReference>
<comment type="caution">
    <text evidence="1">The sequence shown here is derived from an EMBL/GenBank/DDBJ whole genome shotgun (WGS) entry which is preliminary data.</text>
</comment>
<dbReference type="EMBL" id="VDLU01000003">
    <property type="protein sequence ID" value="TNJ27447.1"/>
    <property type="molecule type" value="Genomic_DNA"/>
</dbReference>
<dbReference type="PANTHER" id="PTHR21255">
    <property type="entry name" value="T-COMPLEX-ASSOCIATED-TESTIS-EXPRESSED 1/ DYNEIN LIGHT CHAIN"/>
    <property type="match status" value="1"/>
</dbReference>